<protein>
    <submittedName>
        <fullName evidence="2">Uncharacterized protein</fullName>
    </submittedName>
</protein>
<dbReference type="PROSITE" id="PS51318">
    <property type="entry name" value="TAT"/>
    <property type="match status" value="1"/>
</dbReference>
<dbReference type="Proteomes" id="UP000241808">
    <property type="component" value="Unassembled WGS sequence"/>
</dbReference>
<organism evidence="2 3">
    <name type="scientific">Phreatobacter oligotrophus</name>
    <dbReference type="NCBI Taxonomy" id="1122261"/>
    <lineage>
        <taxon>Bacteria</taxon>
        <taxon>Pseudomonadati</taxon>
        <taxon>Pseudomonadota</taxon>
        <taxon>Alphaproteobacteria</taxon>
        <taxon>Hyphomicrobiales</taxon>
        <taxon>Phreatobacteraceae</taxon>
        <taxon>Phreatobacter</taxon>
    </lineage>
</organism>
<keyword evidence="3" id="KW-1185">Reference proteome</keyword>
<dbReference type="OrthoDB" id="7280790at2"/>
<dbReference type="AlphaFoldDB" id="A0A2T4Z2T8"/>
<reference evidence="2 3" key="1">
    <citation type="submission" date="2018-04" db="EMBL/GenBank/DDBJ databases">
        <title>Genomic Encyclopedia of Archaeal and Bacterial Type Strains, Phase II (KMG-II): from individual species to whole genera.</title>
        <authorList>
            <person name="Goeker M."/>
        </authorList>
    </citation>
    <scope>NUCLEOTIDE SEQUENCE [LARGE SCALE GENOMIC DNA]</scope>
    <source>
        <strain evidence="2 3">DSM 25521</strain>
    </source>
</reference>
<accession>A0A2T4Z2T8</accession>
<feature type="chain" id="PRO_5015532849" evidence="1">
    <location>
        <begin position="41"/>
        <end position="132"/>
    </location>
</feature>
<evidence type="ECO:0000313" key="2">
    <source>
        <dbReference type="EMBL" id="PTM55068.1"/>
    </source>
</evidence>
<name>A0A2T4Z2T8_9HYPH</name>
<evidence type="ECO:0000313" key="3">
    <source>
        <dbReference type="Proteomes" id="UP000241808"/>
    </source>
</evidence>
<dbReference type="EMBL" id="PZZL01000005">
    <property type="protein sequence ID" value="PTM55068.1"/>
    <property type="molecule type" value="Genomic_DNA"/>
</dbReference>
<evidence type="ECO:0000256" key="1">
    <source>
        <dbReference type="SAM" id="SignalP"/>
    </source>
</evidence>
<dbReference type="RefSeq" id="WP_108177912.1">
    <property type="nucleotide sequence ID" value="NZ_PZZL01000005.1"/>
</dbReference>
<feature type="signal peptide" evidence="1">
    <location>
        <begin position="1"/>
        <end position="40"/>
    </location>
</feature>
<gene>
    <name evidence="2" type="ORF">C8P69_105220</name>
</gene>
<comment type="caution">
    <text evidence="2">The sequence shown here is derived from an EMBL/GenBank/DDBJ whole genome shotgun (WGS) entry which is preliminary data.</text>
</comment>
<sequence>MTTLILRAASRRRLLAGFAAGLVAATVAVPAMANAQSATAAVTLFNVVSPRDTMVIGLTAAEMSALGGSNPTEALARKIAADGQMTVWHYVVGRGEGGSLVMAPADKVALMAAGIVRIESYRSAHPVVAPRS</sequence>
<proteinExistence type="predicted"/>
<dbReference type="InterPro" id="IPR006311">
    <property type="entry name" value="TAT_signal"/>
</dbReference>
<keyword evidence="1" id="KW-0732">Signal</keyword>